<dbReference type="OrthoDB" id="5231661at2759"/>
<dbReference type="AlphaFoldDB" id="A0A5N6URL7"/>
<dbReference type="Proteomes" id="UP000326950">
    <property type="component" value="Unassembled WGS sequence"/>
</dbReference>
<keyword evidence="2" id="KW-1185">Reference proteome</keyword>
<evidence type="ECO:0000313" key="1">
    <source>
        <dbReference type="EMBL" id="KAE8161277.1"/>
    </source>
</evidence>
<reference evidence="1 2" key="1">
    <citation type="submission" date="2019-04" db="EMBL/GenBank/DDBJ databases">
        <title>Friends and foes A comparative genomics study of 23 Aspergillus species from section Flavi.</title>
        <authorList>
            <consortium name="DOE Joint Genome Institute"/>
            <person name="Kjaerbolling I."/>
            <person name="Vesth T."/>
            <person name="Frisvad J.C."/>
            <person name="Nybo J.L."/>
            <person name="Theobald S."/>
            <person name="Kildgaard S."/>
            <person name="Isbrandt T."/>
            <person name="Kuo A."/>
            <person name="Sato A."/>
            <person name="Lyhne E.K."/>
            <person name="Kogle M.E."/>
            <person name="Wiebenga A."/>
            <person name="Kun R.S."/>
            <person name="Lubbers R.J."/>
            <person name="Makela M.R."/>
            <person name="Barry K."/>
            <person name="Chovatia M."/>
            <person name="Clum A."/>
            <person name="Daum C."/>
            <person name="Haridas S."/>
            <person name="He G."/>
            <person name="LaButti K."/>
            <person name="Lipzen A."/>
            <person name="Mondo S."/>
            <person name="Riley R."/>
            <person name="Salamov A."/>
            <person name="Simmons B.A."/>
            <person name="Magnuson J.K."/>
            <person name="Henrissat B."/>
            <person name="Mortensen U.H."/>
            <person name="Larsen T.O."/>
            <person name="Devries R.P."/>
            <person name="Grigoriev I.V."/>
            <person name="Machida M."/>
            <person name="Baker S.E."/>
            <person name="Andersen M.R."/>
        </authorList>
    </citation>
    <scope>NUCLEOTIDE SEQUENCE [LARGE SCALE GENOMIC DNA]</scope>
    <source>
        <strain evidence="1 2">CBS 117626</strain>
    </source>
</reference>
<sequence length="121" mass="13789">MSSISTRALLPLYATHRNGLLVTRRLPRPFTYRESSVPLRSFSTRILLANKQTSPSSPDRNEPAQYPAFSFEALGMGKGTKAFVIAILCCFGTMETWFWCKTIWRWWKGKTGEVEPIQATK</sequence>
<proteinExistence type="predicted"/>
<accession>A0A5N6URL7</accession>
<dbReference type="EMBL" id="ML738644">
    <property type="protein sequence ID" value="KAE8161277.1"/>
    <property type="molecule type" value="Genomic_DNA"/>
</dbReference>
<evidence type="ECO:0000313" key="2">
    <source>
        <dbReference type="Proteomes" id="UP000326950"/>
    </source>
</evidence>
<gene>
    <name evidence="1" type="ORF">BDV40DRAFT_301461</name>
</gene>
<protein>
    <submittedName>
        <fullName evidence="1">Uncharacterized protein</fullName>
    </submittedName>
</protein>
<organism evidence="1 2">
    <name type="scientific">Aspergillus tamarii</name>
    <dbReference type="NCBI Taxonomy" id="41984"/>
    <lineage>
        <taxon>Eukaryota</taxon>
        <taxon>Fungi</taxon>
        <taxon>Dikarya</taxon>
        <taxon>Ascomycota</taxon>
        <taxon>Pezizomycotina</taxon>
        <taxon>Eurotiomycetes</taxon>
        <taxon>Eurotiomycetidae</taxon>
        <taxon>Eurotiales</taxon>
        <taxon>Aspergillaceae</taxon>
        <taxon>Aspergillus</taxon>
        <taxon>Aspergillus subgen. Circumdati</taxon>
    </lineage>
</organism>
<name>A0A5N6URL7_ASPTM</name>